<gene>
    <name evidence="9" type="ORF">Esi_0217_0023</name>
</gene>
<dbReference type="OrthoDB" id="440385at2759"/>
<comment type="caution">
    <text evidence="6">Lacks conserved residue(s) required for the propagation of feature annotation.</text>
</comment>
<keyword evidence="3 6" id="KW-0812">Transmembrane</keyword>
<evidence type="ECO:0000313" key="9">
    <source>
        <dbReference type="EMBL" id="CBJ30845.1"/>
    </source>
</evidence>
<proteinExistence type="inferred from homology"/>
<dbReference type="eggNOG" id="KOG3103">
    <property type="taxonomic scope" value="Eukaryota"/>
</dbReference>
<comment type="subcellular location">
    <subcellularLocation>
        <location evidence="6">Golgi apparatus membrane</location>
        <topology evidence="6">Multi-pass membrane protein</topology>
    </subcellularLocation>
    <subcellularLocation>
        <location evidence="1">Membrane</location>
        <topology evidence="1">Multi-pass membrane protein</topology>
    </subcellularLocation>
</comment>
<dbReference type="STRING" id="2880.D7FRQ4"/>
<dbReference type="InParanoid" id="D7FRQ4"/>
<feature type="transmembrane region" description="Helical" evidence="6">
    <location>
        <begin position="271"/>
        <end position="289"/>
    </location>
</feature>
<feature type="transmembrane region" description="Helical" evidence="6">
    <location>
        <begin position="327"/>
        <end position="344"/>
    </location>
</feature>
<evidence type="ECO:0000256" key="1">
    <source>
        <dbReference type="ARBA" id="ARBA00004141"/>
    </source>
</evidence>
<feature type="transmembrane region" description="Helical" evidence="6">
    <location>
        <begin position="295"/>
        <end position="315"/>
    </location>
</feature>
<reference evidence="9 10" key="1">
    <citation type="journal article" date="2010" name="Nature">
        <title>The Ectocarpus genome and the independent evolution of multicellularity in brown algae.</title>
        <authorList>
            <person name="Cock J.M."/>
            <person name="Sterck L."/>
            <person name="Rouze P."/>
            <person name="Scornet D."/>
            <person name="Allen A.E."/>
            <person name="Amoutzias G."/>
            <person name="Anthouard V."/>
            <person name="Artiguenave F."/>
            <person name="Aury J.M."/>
            <person name="Badger J.H."/>
            <person name="Beszteri B."/>
            <person name="Billiau K."/>
            <person name="Bonnet E."/>
            <person name="Bothwell J.H."/>
            <person name="Bowler C."/>
            <person name="Boyen C."/>
            <person name="Brownlee C."/>
            <person name="Carrano C.J."/>
            <person name="Charrier B."/>
            <person name="Cho G.Y."/>
            <person name="Coelho S.M."/>
            <person name="Collen J."/>
            <person name="Corre E."/>
            <person name="Da Silva C."/>
            <person name="Delage L."/>
            <person name="Delaroque N."/>
            <person name="Dittami S.M."/>
            <person name="Doulbeau S."/>
            <person name="Elias M."/>
            <person name="Farnham G."/>
            <person name="Gachon C.M."/>
            <person name="Gschloessl B."/>
            <person name="Heesch S."/>
            <person name="Jabbari K."/>
            <person name="Jubin C."/>
            <person name="Kawai H."/>
            <person name="Kimura K."/>
            <person name="Kloareg B."/>
            <person name="Kupper F.C."/>
            <person name="Lang D."/>
            <person name="Le Bail A."/>
            <person name="Leblanc C."/>
            <person name="Lerouge P."/>
            <person name="Lohr M."/>
            <person name="Lopez P.J."/>
            <person name="Martens C."/>
            <person name="Maumus F."/>
            <person name="Michel G."/>
            <person name="Miranda-Saavedra D."/>
            <person name="Morales J."/>
            <person name="Moreau H."/>
            <person name="Motomura T."/>
            <person name="Nagasato C."/>
            <person name="Napoli C.A."/>
            <person name="Nelson D.R."/>
            <person name="Nyvall-Collen P."/>
            <person name="Peters A.F."/>
            <person name="Pommier C."/>
            <person name="Potin P."/>
            <person name="Poulain J."/>
            <person name="Quesneville H."/>
            <person name="Read B."/>
            <person name="Rensing S.A."/>
            <person name="Ritter A."/>
            <person name="Rousvoal S."/>
            <person name="Samanta M."/>
            <person name="Samson G."/>
            <person name="Schroeder D.C."/>
            <person name="Segurens B."/>
            <person name="Strittmatter M."/>
            <person name="Tonon T."/>
            <person name="Tregear J.W."/>
            <person name="Valentin K."/>
            <person name="von Dassow P."/>
            <person name="Yamagishi T."/>
            <person name="Van de Peer Y."/>
            <person name="Wincker P."/>
        </authorList>
    </citation>
    <scope>NUCLEOTIDE SEQUENCE [LARGE SCALE GENOMIC DNA]</scope>
    <source>
        <strain evidence="10">Ec32 / CCAP1310/4</strain>
    </source>
</reference>
<protein>
    <recommendedName>
        <fullName evidence="6">Protein YIPF</fullName>
    </recommendedName>
</protein>
<dbReference type="AlphaFoldDB" id="D7FRQ4"/>
<evidence type="ECO:0000256" key="3">
    <source>
        <dbReference type="ARBA" id="ARBA00022692"/>
    </source>
</evidence>
<dbReference type="InterPro" id="IPR045231">
    <property type="entry name" value="Yip1/4-like"/>
</dbReference>
<organism evidence="9 10">
    <name type="scientific">Ectocarpus siliculosus</name>
    <name type="common">Brown alga</name>
    <name type="synonym">Conferva siliculosa</name>
    <dbReference type="NCBI Taxonomy" id="2880"/>
    <lineage>
        <taxon>Eukaryota</taxon>
        <taxon>Sar</taxon>
        <taxon>Stramenopiles</taxon>
        <taxon>Ochrophyta</taxon>
        <taxon>PX clade</taxon>
        <taxon>Phaeophyceae</taxon>
        <taxon>Ectocarpales</taxon>
        <taxon>Ectocarpaceae</taxon>
        <taxon>Ectocarpus</taxon>
    </lineage>
</organism>
<evidence type="ECO:0000313" key="10">
    <source>
        <dbReference type="Proteomes" id="UP000002630"/>
    </source>
</evidence>
<feature type="compositionally biased region" description="Gly residues" evidence="7">
    <location>
        <begin position="86"/>
        <end position="100"/>
    </location>
</feature>
<sequence length="345" mass="36590">MQRSFFMAESATDCDAKRMLRMGRQVTKSTWDASKIVNSPLSAELTTFPPAKRCSINDASDSLCLYCHVCLTMEDEWYSGADTTDGTGGGGGGALAGGGAQQRTPYGDSFTPPSSQGGIMAGQQAYGAPGASMGGYGGHAAAAVGAGGMRAEGVGGRGVGGGVVGAILEDEEDYENEPPLLEELGINFEHIWSKTLAVILPTKKIDINYLDDTDLAGPLVFCLCFGLCLLLTGKPHFGYIYGFGMFGCIATAMVLNLIGEKPIDLWKTTSVLGYCLLPVIGLAAMGIVTDLRGNLGHVLGFVAVAWCTISATRLFEEYLEMRRQRYLVAYPVGLLYACFVLITVY</sequence>
<keyword evidence="4 6" id="KW-1133">Transmembrane helix</keyword>
<evidence type="ECO:0000256" key="7">
    <source>
        <dbReference type="SAM" id="MobiDB-lite"/>
    </source>
</evidence>
<evidence type="ECO:0000256" key="6">
    <source>
        <dbReference type="RuleBase" id="RU361264"/>
    </source>
</evidence>
<evidence type="ECO:0000256" key="2">
    <source>
        <dbReference type="ARBA" id="ARBA00010596"/>
    </source>
</evidence>
<evidence type="ECO:0000256" key="4">
    <source>
        <dbReference type="ARBA" id="ARBA00022989"/>
    </source>
</evidence>
<comment type="similarity">
    <text evidence="2 6">Belongs to the YIP1 family.</text>
</comment>
<dbReference type="GO" id="GO:0006888">
    <property type="term" value="P:endoplasmic reticulum to Golgi vesicle-mediated transport"/>
    <property type="evidence" value="ECO:0007669"/>
    <property type="project" value="InterPro"/>
</dbReference>
<feature type="region of interest" description="Disordered" evidence="7">
    <location>
        <begin position="82"/>
        <end position="123"/>
    </location>
</feature>
<dbReference type="GO" id="GO:0005802">
    <property type="term" value="C:trans-Golgi network"/>
    <property type="evidence" value="ECO:0007669"/>
    <property type="project" value="TreeGrafter"/>
</dbReference>
<dbReference type="Pfam" id="PF04893">
    <property type="entry name" value="Yip1"/>
    <property type="match status" value="1"/>
</dbReference>
<evidence type="ECO:0000259" key="8">
    <source>
        <dbReference type="Pfam" id="PF04893"/>
    </source>
</evidence>
<feature type="transmembrane region" description="Helical" evidence="6">
    <location>
        <begin position="239"/>
        <end position="259"/>
    </location>
</feature>
<keyword evidence="10" id="KW-1185">Reference proteome</keyword>
<evidence type="ECO:0000256" key="5">
    <source>
        <dbReference type="ARBA" id="ARBA00023136"/>
    </source>
</evidence>
<dbReference type="Proteomes" id="UP000002630">
    <property type="component" value="Unassembled WGS sequence"/>
</dbReference>
<dbReference type="GO" id="GO:0048280">
    <property type="term" value="P:vesicle fusion with Golgi apparatus"/>
    <property type="evidence" value="ECO:0007669"/>
    <property type="project" value="TreeGrafter"/>
</dbReference>
<dbReference type="GO" id="GO:0000139">
    <property type="term" value="C:Golgi membrane"/>
    <property type="evidence" value="ECO:0007669"/>
    <property type="project" value="UniProtKB-SubCell"/>
</dbReference>
<dbReference type="PANTHER" id="PTHR21236:SF2">
    <property type="entry name" value="PROTEIN YIPF"/>
    <property type="match status" value="1"/>
</dbReference>
<name>D7FRQ4_ECTSI</name>
<keyword evidence="5 6" id="KW-0472">Membrane</keyword>
<accession>D7FRQ4</accession>
<dbReference type="FunCoup" id="D7FRQ4">
    <property type="interactions" value="253"/>
</dbReference>
<dbReference type="PANTHER" id="PTHR21236">
    <property type="entry name" value="GOLGI MEMBRANE PROTEIN YIP1"/>
    <property type="match status" value="1"/>
</dbReference>
<dbReference type="InterPro" id="IPR006977">
    <property type="entry name" value="Yip1_dom"/>
</dbReference>
<feature type="domain" description="Yip1" evidence="8">
    <location>
        <begin position="212"/>
        <end position="342"/>
    </location>
</feature>
<dbReference type="EMBL" id="FN649760">
    <property type="protein sequence ID" value="CBJ30845.1"/>
    <property type="molecule type" value="Genomic_DNA"/>
</dbReference>